<accession>A0ABT8AAN6</accession>
<reference evidence="3" key="1">
    <citation type="journal article" date="2019" name="Int. J. Syst. Evol. Microbiol.">
        <title>The Global Catalogue of Microorganisms (GCM) 10K type strain sequencing project: providing services to taxonomists for standard genome sequencing and annotation.</title>
        <authorList>
            <consortium name="The Broad Institute Genomics Platform"/>
            <consortium name="The Broad Institute Genome Sequencing Center for Infectious Disease"/>
            <person name="Wu L."/>
            <person name="Ma J."/>
        </authorList>
    </citation>
    <scope>NUCLEOTIDE SEQUENCE [LARGE SCALE GENOMIC DNA]</scope>
    <source>
        <strain evidence="3">CECT 7131</strain>
    </source>
</reference>
<keyword evidence="1" id="KW-0812">Transmembrane</keyword>
<name>A0ABT8AAN6_9PROT</name>
<dbReference type="EMBL" id="JAUFPN010000182">
    <property type="protein sequence ID" value="MDN3566735.1"/>
    <property type="molecule type" value="Genomic_DNA"/>
</dbReference>
<proteinExistence type="predicted"/>
<evidence type="ECO:0000256" key="1">
    <source>
        <dbReference type="SAM" id="Phobius"/>
    </source>
</evidence>
<keyword evidence="1" id="KW-1133">Transmembrane helix</keyword>
<comment type="caution">
    <text evidence="2">The sequence shown here is derived from an EMBL/GenBank/DDBJ whole genome shotgun (WGS) entry which is preliminary data.</text>
</comment>
<dbReference type="Proteomes" id="UP001529369">
    <property type="component" value="Unassembled WGS sequence"/>
</dbReference>
<gene>
    <name evidence="2" type="ORF">QWZ14_20360</name>
</gene>
<keyword evidence="3" id="KW-1185">Reference proteome</keyword>
<organism evidence="2 3">
    <name type="scientific">Paeniroseomonas aquatica</name>
    <dbReference type="NCBI Taxonomy" id="373043"/>
    <lineage>
        <taxon>Bacteria</taxon>
        <taxon>Pseudomonadati</taxon>
        <taxon>Pseudomonadota</taxon>
        <taxon>Alphaproteobacteria</taxon>
        <taxon>Acetobacterales</taxon>
        <taxon>Acetobacteraceae</taxon>
        <taxon>Paeniroseomonas</taxon>
    </lineage>
</organism>
<sequence>MIALCFMAVLAALAGLATVGLALGPLSAAASTALLAAPAFGAVSLASGLAAAVVAMRRYG</sequence>
<protein>
    <submittedName>
        <fullName evidence="2">Uncharacterized protein</fullName>
    </submittedName>
</protein>
<evidence type="ECO:0000313" key="2">
    <source>
        <dbReference type="EMBL" id="MDN3566735.1"/>
    </source>
</evidence>
<evidence type="ECO:0000313" key="3">
    <source>
        <dbReference type="Proteomes" id="UP001529369"/>
    </source>
</evidence>
<keyword evidence="1" id="KW-0472">Membrane</keyword>
<feature type="transmembrane region" description="Helical" evidence="1">
    <location>
        <begin position="32"/>
        <end position="55"/>
    </location>
</feature>